<dbReference type="InterPro" id="IPR016187">
    <property type="entry name" value="CTDL_fold"/>
</dbReference>
<proteinExistence type="predicted"/>
<comment type="caution">
    <text evidence="1">The sequence shown here is derived from an EMBL/GenBank/DDBJ whole genome shotgun (WGS) entry which is preliminary data.</text>
</comment>
<sequence>MKTFLIVFTLLGICLANCPSQRWEYPWHFNSVENSCYSFLSDMTRDYVQSKAECSAVTGGHLAKIGSEQEADFIDGLLDADLVHKMTSLGRGTTYSDKKWGVWIGGDTTDPSTSYHHWYDGTAVPNSGSGSPSTVNGFSGRWAFGEPNNGASSIGIKASRYKYWSGGTDWGTYRWIDSGMTGGSFSLVFGLCEVPALPTTTVTDATTTVTDATTTVTDATTTLTDATTTLTDAITTVTDATTTLTDATTTVTDATTTLTDATTTLTDATTTTLTDATTTLTDAITTVTDATTTLTDATTTVTDATTTLTDATTTVTDATTILTDATTTVTDATTTLTDATTTVTDATTTMTDATTILTDATTTLTDASTTNATTTLTDATTTVTDATTTVTDATTTLPDATTTMTDASTSNATTIVTDAIATLTITSPTSIITPTIITTPTTTAVTRFSVYPTLIKVFVKKPCIVEHGTAYLYEPRNVCLWHSGTYSDRWTYGGRYCGYRDSQLAKINNTDINAFVRQMFPFDGEFWVGLNCMDSYGDWQWKDRERLVLTNGSKWAHGQSNEDIFQRCAYIKNDYIHGAVLHDDFCGMESRHPLLCEYSSDRKCPFVWVPKKDVCYLPSETRGSYDYAVSKCHSMSSDILVIKNEEELQTVAEISSLETGGNYFIGLRINVSTGEVRWEDGSPVTFTRWGPGQPKPGKECVILVSKLWFATECQGPQNFICKTGVAPSYINITEKSQGRVYRIQYEPEEVEDAVFYALPPIMFVCLVFLIIPLLDLKHLCTKTPKKTSKSLKRTLQNKQKTFKRSMKKKEALTNGVNSIPLETFKEI</sequence>
<dbReference type="SUPFAM" id="SSF56436">
    <property type="entry name" value="C-type lectin-like"/>
    <property type="match status" value="3"/>
</dbReference>
<dbReference type="CDD" id="cd00037">
    <property type="entry name" value="CLECT"/>
    <property type="match status" value="3"/>
</dbReference>
<dbReference type="EMBL" id="CAIIXF020000007">
    <property type="protein sequence ID" value="CAH1789602.1"/>
    <property type="molecule type" value="Genomic_DNA"/>
</dbReference>
<name>A0A8J1TRB4_OWEFU</name>
<dbReference type="Proteomes" id="UP000749559">
    <property type="component" value="Unassembled WGS sequence"/>
</dbReference>
<dbReference type="PANTHER" id="PTHR22803">
    <property type="entry name" value="MANNOSE, PHOSPHOLIPASE, LECTIN RECEPTOR RELATED"/>
    <property type="match status" value="1"/>
</dbReference>
<dbReference type="InterPro" id="IPR050111">
    <property type="entry name" value="C-type_lectin/snaclec_domain"/>
</dbReference>
<reference evidence="1" key="1">
    <citation type="submission" date="2022-03" db="EMBL/GenBank/DDBJ databases">
        <authorList>
            <person name="Martin C."/>
        </authorList>
    </citation>
    <scope>NUCLEOTIDE SEQUENCE</scope>
</reference>
<protein>
    <submittedName>
        <fullName evidence="1">Uncharacterized protein</fullName>
    </submittedName>
</protein>
<evidence type="ECO:0000313" key="1">
    <source>
        <dbReference type="EMBL" id="CAH1789602.1"/>
    </source>
</evidence>
<evidence type="ECO:0000313" key="2">
    <source>
        <dbReference type="Proteomes" id="UP000749559"/>
    </source>
</evidence>
<dbReference type="PROSITE" id="PS50041">
    <property type="entry name" value="C_TYPE_LECTIN_2"/>
    <property type="match status" value="3"/>
</dbReference>
<dbReference type="InterPro" id="IPR001304">
    <property type="entry name" value="C-type_lectin-like"/>
</dbReference>
<dbReference type="AlphaFoldDB" id="A0A8J1TRB4"/>
<dbReference type="Gene3D" id="3.10.100.10">
    <property type="entry name" value="Mannose-Binding Protein A, subunit A"/>
    <property type="match status" value="3"/>
</dbReference>
<dbReference type="OrthoDB" id="6050511at2759"/>
<accession>A0A8J1TRB4</accession>
<keyword evidence="2" id="KW-1185">Reference proteome</keyword>
<dbReference type="InterPro" id="IPR016186">
    <property type="entry name" value="C-type_lectin-like/link_sf"/>
</dbReference>
<dbReference type="Pfam" id="PF00059">
    <property type="entry name" value="Lectin_C"/>
    <property type="match status" value="2"/>
</dbReference>
<gene>
    <name evidence="1" type="ORF">OFUS_LOCUS14932</name>
</gene>
<organism evidence="1 2">
    <name type="scientific">Owenia fusiformis</name>
    <name type="common">Polychaete worm</name>
    <dbReference type="NCBI Taxonomy" id="6347"/>
    <lineage>
        <taxon>Eukaryota</taxon>
        <taxon>Metazoa</taxon>
        <taxon>Spiralia</taxon>
        <taxon>Lophotrochozoa</taxon>
        <taxon>Annelida</taxon>
        <taxon>Polychaeta</taxon>
        <taxon>Sedentaria</taxon>
        <taxon>Canalipalpata</taxon>
        <taxon>Sabellida</taxon>
        <taxon>Oweniida</taxon>
        <taxon>Oweniidae</taxon>
        <taxon>Owenia</taxon>
    </lineage>
</organism>
<dbReference type="Gene3D" id="1.10.287.620">
    <property type="entry name" value="Helix Hairpins"/>
    <property type="match status" value="1"/>
</dbReference>
<dbReference type="SMART" id="SM00034">
    <property type="entry name" value="CLECT"/>
    <property type="match status" value="3"/>
</dbReference>